<reference evidence="3 4" key="1">
    <citation type="submission" date="2016-11" db="EMBL/GenBank/DDBJ databases">
        <authorList>
            <person name="Jaros S."/>
            <person name="Januszkiewicz K."/>
            <person name="Wedrychowicz H."/>
        </authorList>
    </citation>
    <scope>NUCLEOTIDE SEQUENCE [LARGE SCALE GENOMIC DNA]</scope>
    <source>
        <strain evidence="3 4">DSM 19436</strain>
    </source>
</reference>
<gene>
    <name evidence="3" type="ORF">SAMN02745157_4277</name>
</gene>
<feature type="signal peptide" evidence="2">
    <location>
        <begin position="1"/>
        <end position="26"/>
    </location>
</feature>
<feature type="chain" id="PRO_5012070279" description="DUF2865 domain-containing protein" evidence="2">
    <location>
        <begin position="27"/>
        <end position="358"/>
    </location>
</feature>
<dbReference type="Pfam" id="PF11064">
    <property type="entry name" value="DUF2865"/>
    <property type="match status" value="1"/>
</dbReference>
<dbReference type="Proteomes" id="UP000184485">
    <property type="component" value="Unassembled WGS sequence"/>
</dbReference>
<evidence type="ECO:0008006" key="5">
    <source>
        <dbReference type="Google" id="ProtNLM"/>
    </source>
</evidence>
<sequence length="358" mass="37296">MCVRSKLSRVAIAAVVLLGFGGAAEAASTVCRSLEAQLAAAQQGGGRAAAFGDAASRQRQAIASAESQARRSGCFGAAFLTKDQSGSAQCQALVASIGKMKANLAKLDRGSRIGGMRQAPVGNRDAILRQLGANDCGPQYASYVAQQPQRSFLQRLFNPDNNQPPQPNVAVVPAAPVTRDSSRSDGGGYDTGFGRGTYRTLCVRTCDGYYFPISYSTSKANFAADEQACHQLCPGTDVALYAHRNPGQDATRALSTVDQSRYADLPTAFAYRTSFNPSCACGKPAALDPVAGNYSPIGDGAFGNAMTSPTATLPAPAVDTRPDADETGRTSAETPVATLTLPAPGAVRRVGPSYYYAQ</sequence>
<keyword evidence="2" id="KW-0732">Signal</keyword>
<accession>A0A1M5K327</accession>
<proteinExistence type="predicted"/>
<protein>
    <recommendedName>
        <fullName evidence="5">DUF2865 domain-containing protein</fullName>
    </recommendedName>
</protein>
<dbReference type="AlphaFoldDB" id="A0A1M5K327"/>
<evidence type="ECO:0000256" key="2">
    <source>
        <dbReference type="SAM" id="SignalP"/>
    </source>
</evidence>
<dbReference type="STRING" id="1122133.SAMN02745157_4277"/>
<name>A0A1M5K327_9HYPH</name>
<keyword evidence="4" id="KW-1185">Reference proteome</keyword>
<dbReference type="EMBL" id="FQUP01000005">
    <property type="protein sequence ID" value="SHG47154.1"/>
    <property type="molecule type" value="Genomic_DNA"/>
</dbReference>
<feature type="region of interest" description="Disordered" evidence="1">
    <location>
        <begin position="311"/>
        <end position="333"/>
    </location>
</feature>
<evidence type="ECO:0000313" key="3">
    <source>
        <dbReference type="EMBL" id="SHG47154.1"/>
    </source>
</evidence>
<dbReference type="RefSeq" id="WP_073057167.1">
    <property type="nucleotide sequence ID" value="NZ_FQUP01000005.1"/>
</dbReference>
<evidence type="ECO:0000313" key="4">
    <source>
        <dbReference type="Proteomes" id="UP000184485"/>
    </source>
</evidence>
<organism evidence="3 4">
    <name type="scientific">Kaistia soli DSM 19436</name>
    <dbReference type="NCBI Taxonomy" id="1122133"/>
    <lineage>
        <taxon>Bacteria</taxon>
        <taxon>Pseudomonadati</taxon>
        <taxon>Pseudomonadota</taxon>
        <taxon>Alphaproteobacteria</taxon>
        <taxon>Hyphomicrobiales</taxon>
        <taxon>Kaistiaceae</taxon>
        <taxon>Kaistia</taxon>
    </lineage>
</organism>
<dbReference type="InterPro" id="IPR021293">
    <property type="entry name" value="DUF2865"/>
</dbReference>
<evidence type="ECO:0000256" key="1">
    <source>
        <dbReference type="SAM" id="MobiDB-lite"/>
    </source>
</evidence>